<keyword evidence="1" id="KW-0732">Signal</keyword>
<evidence type="ECO:0000256" key="1">
    <source>
        <dbReference type="SAM" id="SignalP"/>
    </source>
</evidence>
<name>A0A7D7NCT7_9NEIS</name>
<dbReference type="RefSeq" id="WP_182122876.1">
    <property type="nucleotide sequence ID" value="NZ_CP059567.1"/>
</dbReference>
<proteinExistence type="predicted"/>
<accession>A0A7D7NCT7</accession>
<organism evidence="2 3">
    <name type="scientific">Neisseria shayeganii</name>
    <dbReference type="NCBI Taxonomy" id="607712"/>
    <lineage>
        <taxon>Bacteria</taxon>
        <taxon>Pseudomonadati</taxon>
        <taxon>Pseudomonadota</taxon>
        <taxon>Betaproteobacteria</taxon>
        <taxon>Neisseriales</taxon>
        <taxon>Neisseriaceae</taxon>
        <taxon>Neisseria</taxon>
    </lineage>
</organism>
<feature type="chain" id="PRO_5027856489" evidence="1">
    <location>
        <begin position="23"/>
        <end position="124"/>
    </location>
</feature>
<dbReference type="KEGG" id="nsg:H3L94_04740"/>
<dbReference type="EMBL" id="CP059567">
    <property type="protein sequence ID" value="QMT41336.1"/>
    <property type="molecule type" value="Genomic_DNA"/>
</dbReference>
<evidence type="ECO:0000313" key="3">
    <source>
        <dbReference type="Proteomes" id="UP000514752"/>
    </source>
</evidence>
<dbReference type="Proteomes" id="UP000514752">
    <property type="component" value="Chromosome"/>
</dbReference>
<dbReference type="AlphaFoldDB" id="A0A7D7NCT7"/>
<gene>
    <name evidence="2" type="ORF">H3L94_04740</name>
</gene>
<sequence>MSYLKSMVLLSASLALSAPAIAAADGQSDPYECQPRQIQKDERFPFSVDAQDGLWVVMIQGDIRVRLYKGNDDITQRMESRLDGDTGQANLFLELHGARKNDRGRYLIEIEQGGRGSICVAAPG</sequence>
<feature type="signal peptide" evidence="1">
    <location>
        <begin position="1"/>
        <end position="22"/>
    </location>
</feature>
<reference evidence="2 3" key="1">
    <citation type="submission" date="2020-07" db="EMBL/GenBank/DDBJ databases">
        <title>Genomic diversity of species in the Neisseriaceae family.</title>
        <authorList>
            <person name="Vincent A.T."/>
            <person name="Bernet E."/>
            <person name="Veyrier F.J."/>
        </authorList>
    </citation>
    <scope>NUCLEOTIDE SEQUENCE [LARGE SCALE GENOMIC DNA]</scope>
    <source>
        <strain evidence="2 3">DSM 22244</strain>
    </source>
</reference>
<protein>
    <submittedName>
        <fullName evidence="2">Uncharacterized protein</fullName>
    </submittedName>
</protein>
<evidence type="ECO:0000313" key="2">
    <source>
        <dbReference type="EMBL" id="QMT41336.1"/>
    </source>
</evidence>